<feature type="region of interest" description="Disordered" evidence="1">
    <location>
        <begin position="461"/>
        <end position="516"/>
    </location>
</feature>
<evidence type="ECO:0000313" key="2">
    <source>
        <dbReference type="EMBL" id="CAF9917170.1"/>
    </source>
</evidence>
<feature type="compositionally biased region" description="Low complexity" evidence="1">
    <location>
        <begin position="541"/>
        <end position="552"/>
    </location>
</feature>
<feature type="compositionally biased region" description="Basic residues" evidence="1">
    <location>
        <begin position="495"/>
        <end position="507"/>
    </location>
</feature>
<protein>
    <submittedName>
        <fullName evidence="2">Uncharacterized protein</fullName>
    </submittedName>
</protein>
<feature type="compositionally biased region" description="Polar residues" evidence="1">
    <location>
        <begin position="381"/>
        <end position="401"/>
    </location>
</feature>
<name>A0A8H3IDV2_9LECA</name>
<keyword evidence="3" id="KW-1185">Reference proteome</keyword>
<comment type="caution">
    <text evidence="2">The sequence shown here is derived from an EMBL/GenBank/DDBJ whole genome shotgun (WGS) entry which is preliminary data.</text>
</comment>
<sequence length="651" mass="72011">MDFSKPAGNGILYRWEDNNRGLDHKCGICATVLSNPRAKKSCFGIHEDVCIGYHKTLFYVGTSHRCEACSTQREQHYQRHQNIATLVKEILEIDGIYIQYLRSLPRKRRWSRNHSDSDVLDDDEDTDDDLGSDEECTESSTTECTEYDDPGPCDDPKPETRRERKAARRAARNKARFAGLTKDQIKRVEVVLHPNGNMIDGGPTPSDPLMNKTIKDNIAFNSRTFKYASLRTGVHQKKILKNSTAAKTIAQERMQSQYAEITIFIQKLGIVDTNANGGPKNRRVLLTRLREGIKNDLECVANENKQHMIRMAGYWRYASKRTYNLMIEKNLVWDWETGAKLEVLDEEPEDSEEGTSDVSNDSPTDSYLGRSEHSVEATAGLTKNTITKGSSPASIVTTETSPEALKCQDTSSESVVQKIRAQSPYSGKADARHLQAPVLLVTSTEKKNHVPVEAKAVMKENLPREKATMKVSEEFTGAAEEEEAKDGPPSPLRAKVNRKKSKSHSKNKSLADQNNRFSALDGYVEEDWKTPKASQVDTAPVSNSRRSSVRSVAKPPATVRPNPLRNEVATSSQAPDLSAFPELPSTNAVKPKVKAPHPPARLTAQEAANFQTQLITRGGLSISARGGHGGEGGRGGRAAPVSYVDIARSGL</sequence>
<evidence type="ECO:0000313" key="3">
    <source>
        <dbReference type="Proteomes" id="UP000664521"/>
    </source>
</evidence>
<dbReference type="OrthoDB" id="3642840at2759"/>
<feature type="compositionally biased region" description="Basic residues" evidence="1">
    <location>
        <begin position="163"/>
        <end position="173"/>
    </location>
</feature>
<feature type="region of interest" description="Disordered" evidence="1">
    <location>
        <begin position="621"/>
        <end position="642"/>
    </location>
</feature>
<feature type="compositionally biased region" description="Acidic residues" evidence="1">
    <location>
        <begin position="118"/>
        <end position="137"/>
    </location>
</feature>
<proteinExistence type="predicted"/>
<feature type="compositionally biased region" description="Polar residues" evidence="1">
    <location>
        <begin position="356"/>
        <end position="365"/>
    </location>
</feature>
<dbReference type="EMBL" id="CAJPDS010000019">
    <property type="protein sequence ID" value="CAF9917170.1"/>
    <property type="molecule type" value="Genomic_DNA"/>
</dbReference>
<feature type="region of interest" description="Disordered" evidence="1">
    <location>
        <begin position="345"/>
        <end position="414"/>
    </location>
</feature>
<feature type="region of interest" description="Disordered" evidence="1">
    <location>
        <begin position="111"/>
        <end position="173"/>
    </location>
</feature>
<feature type="region of interest" description="Disordered" evidence="1">
    <location>
        <begin position="530"/>
        <end position="596"/>
    </location>
</feature>
<reference evidence="2" key="1">
    <citation type="submission" date="2021-03" db="EMBL/GenBank/DDBJ databases">
        <authorList>
            <person name="Tagirdzhanova G."/>
        </authorList>
    </citation>
    <scope>NUCLEOTIDE SEQUENCE</scope>
</reference>
<dbReference type="Proteomes" id="UP000664521">
    <property type="component" value="Unassembled WGS sequence"/>
</dbReference>
<dbReference type="AlphaFoldDB" id="A0A8H3IDV2"/>
<feature type="compositionally biased region" description="Basic and acidic residues" evidence="1">
    <location>
        <begin position="461"/>
        <end position="473"/>
    </location>
</feature>
<evidence type="ECO:0000256" key="1">
    <source>
        <dbReference type="SAM" id="MobiDB-lite"/>
    </source>
</evidence>
<accession>A0A8H3IDV2</accession>
<feature type="compositionally biased region" description="Gly residues" evidence="1">
    <location>
        <begin position="626"/>
        <end position="636"/>
    </location>
</feature>
<gene>
    <name evidence="2" type="ORF">HETSPECPRED_003161</name>
</gene>
<feature type="compositionally biased region" description="Acidic residues" evidence="1">
    <location>
        <begin position="345"/>
        <end position="355"/>
    </location>
</feature>
<organism evidence="2 3">
    <name type="scientific">Heterodermia speciosa</name>
    <dbReference type="NCBI Taxonomy" id="116794"/>
    <lineage>
        <taxon>Eukaryota</taxon>
        <taxon>Fungi</taxon>
        <taxon>Dikarya</taxon>
        <taxon>Ascomycota</taxon>
        <taxon>Pezizomycotina</taxon>
        <taxon>Lecanoromycetes</taxon>
        <taxon>OSLEUM clade</taxon>
        <taxon>Lecanoromycetidae</taxon>
        <taxon>Caliciales</taxon>
        <taxon>Physciaceae</taxon>
        <taxon>Heterodermia</taxon>
    </lineage>
</organism>